<dbReference type="Gene3D" id="1.10.10.1200">
    <property type="entry name" value="MAGE homology domain, winged helix WH1 motif"/>
    <property type="match status" value="1"/>
</dbReference>
<dbReference type="InParanoid" id="A0A165GFH0"/>
<dbReference type="OrthoDB" id="205198at2759"/>
<feature type="compositionally biased region" description="Basic and acidic residues" evidence="1">
    <location>
        <begin position="376"/>
        <end position="408"/>
    </location>
</feature>
<proteinExistence type="predicted"/>
<dbReference type="InterPro" id="IPR041898">
    <property type="entry name" value="MAGE_WH1"/>
</dbReference>
<evidence type="ECO:0000256" key="1">
    <source>
        <dbReference type="SAM" id="MobiDB-lite"/>
    </source>
</evidence>
<name>A0A165GFH0_9BASI</name>
<feature type="region of interest" description="Disordered" evidence="1">
    <location>
        <begin position="292"/>
        <end position="314"/>
    </location>
</feature>
<dbReference type="InterPro" id="IPR002190">
    <property type="entry name" value="MHD_dom"/>
</dbReference>
<protein>
    <submittedName>
        <fullName evidence="3">MAGE-domain-containing protein</fullName>
    </submittedName>
</protein>
<evidence type="ECO:0000313" key="4">
    <source>
        <dbReference type="Proteomes" id="UP000076842"/>
    </source>
</evidence>
<organism evidence="3 4">
    <name type="scientific">Calocera cornea HHB12733</name>
    <dbReference type="NCBI Taxonomy" id="1353952"/>
    <lineage>
        <taxon>Eukaryota</taxon>
        <taxon>Fungi</taxon>
        <taxon>Dikarya</taxon>
        <taxon>Basidiomycota</taxon>
        <taxon>Agaricomycotina</taxon>
        <taxon>Dacrymycetes</taxon>
        <taxon>Dacrymycetales</taxon>
        <taxon>Dacrymycetaceae</taxon>
        <taxon>Calocera</taxon>
    </lineage>
</organism>
<dbReference type="GO" id="GO:0006281">
    <property type="term" value="P:DNA repair"/>
    <property type="evidence" value="ECO:0007669"/>
    <property type="project" value="TreeGrafter"/>
</dbReference>
<feature type="region of interest" description="Disordered" evidence="1">
    <location>
        <begin position="354"/>
        <end position="416"/>
    </location>
</feature>
<feature type="compositionally biased region" description="Acidic residues" evidence="1">
    <location>
        <begin position="41"/>
        <end position="63"/>
    </location>
</feature>
<dbReference type="EMBL" id="KV423956">
    <property type="protein sequence ID" value="KZT58003.1"/>
    <property type="molecule type" value="Genomic_DNA"/>
</dbReference>
<dbReference type="GO" id="GO:0005634">
    <property type="term" value="C:nucleus"/>
    <property type="evidence" value="ECO:0007669"/>
    <property type="project" value="TreeGrafter"/>
</dbReference>
<evidence type="ECO:0000259" key="2">
    <source>
        <dbReference type="SMART" id="SM01373"/>
    </source>
</evidence>
<gene>
    <name evidence="3" type="ORF">CALCODRAFT_452240</name>
</gene>
<dbReference type="Gene3D" id="1.10.10.1210">
    <property type="entry name" value="MAGE homology domain, winged helix WH2 motif"/>
    <property type="match status" value="1"/>
</dbReference>
<accession>A0A165GFH0</accession>
<dbReference type="FunCoup" id="A0A165GFH0">
    <property type="interactions" value="158"/>
</dbReference>
<dbReference type="Pfam" id="PF01454">
    <property type="entry name" value="MAGE"/>
    <property type="match status" value="1"/>
</dbReference>
<feature type="compositionally biased region" description="Acidic residues" evidence="1">
    <location>
        <begin position="355"/>
        <end position="366"/>
    </location>
</feature>
<sequence length="416" mass="46384">MAPRASQRFGQASQSQANGRRTQAATQKGYGGRRRAREATEEPEDEQEQQDPEEDDEDGEEGQGEGVSAEDKMIADLVRLALFTEYKHTPLRRDDINKKVLVNNTRSFRTVFAGAEKILKDTFGMELVPLQTAGHRDRLVLEEVADGEDTGVVKKKITAAGPRSWILRNCLPEPIIRAAAERDPLVAEAEEDDWALLSDDPLRPEHAPGTALAWQSADDVGLQGLMFVILSLVLVNGRSMPDPQLRSYLKKLGVHSTIPIVTASNKNITLDAFLSSLTKLGYLDRIRTHLPGLGTQAPATQAAGRGRRARGSDDVEEGDISYEWRWGPRAEAEVGEKRTAGFIADVYLKRREEVQEIEDSEEEEEEQPARKGRGRGKNDEVAERRREKQAKKEKERKEMERILKEVERAAGGNLSA</sequence>
<dbReference type="PANTHER" id="PTHR11736">
    <property type="entry name" value="MELANOMA-ASSOCIATED ANTIGEN MAGE ANTIGEN"/>
    <property type="match status" value="1"/>
</dbReference>
<feature type="region of interest" description="Disordered" evidence="1">
    <location>
        <begin position="1"/>
        <end position="70"/>
    </location>
</feature>
<dbReference type="SMART" id="SM01373">
    <property type="entry name" value="MAGE"/>
    <property type="match status" value="1"/>
</dbReference>
<dbReference type="STRING" id="1353952.A0A165GFH0"/>
<dbReference type="InterPro" id="IPR037445">
    <property type="entry name" value="MAGE"/>
</dbReference>
<dbReference type="PANTHER" id="PTHR11736:SF14">
    <property type="entry name" value="NSE3 HOMOLOG, SMC5-SMC6 COMPLEX COMPONENT"/>
    <property type="match status" value="1"/>
</dbReference>
<dbReference type="Proteomes" id="UP000076842">
    <property type="component" value="Unassembled WGS sequence"/>
</dbReference>
<feature type="domain" description="MAGE" evidence="2">
    <location>
        <begin position="77"/>
        <end position="339"/>
    </location>
</feature>
<feature type="compositionally biased region" description="Polar residues" evidence="1">
    <location>
        <begin position="8"/>
        <end position="26"/>
    </location>
</feature>
<feature type="compositionally biased region" description="Low complexity" evidence="1">
    <location>
        <begin position="294"/>
        <end position="304"/>
    </location>
</feature>
<reference evidence="3 4" key="1">
    <citation type="journal article" date="2016" name="Mol. Biol. Evol.">
        <title>Comparative Genomics of Early-Diverging Mushroom-Forming Fungi Provides Insights into the Origins of Lignocellulose Decay Capabilities.</title>
        <authorList>
            <person name="Nagy L.G."/>
            <person name="Riley R."/>
            <person name="Tritt A."/>
            <person name="Adam C."/>
            <person name="Daum C."/>
            <person name="Floudas D."/>
            <person name="Sun H."/>
            <person name="Yadav J.S."/>
            <person name="Pangilinan J."/>
            <person name="Larsson K.H."/>
            <person name="Matsuura K."/>
            <person name="Barry K."/>
            <person name="Labutti K."/>
            <person name="Kuo R."/>
            <person name="Ohm R.A."/>
            <person name="Bhattacharya S.S."/>
            <person name="Shirouzu T."/>
            <person name="Yoshinaga Y."/>
            <person name="Martin F.M."/>
            <person name="Grigoriev I.V."/>
            <person name="Hibbett D.S."/>
        </authorList>
    </citation>
    <scope>NUCLEOTIDE SEQUENCE [LARGE SCALE GENOMIC DNA]</scope>
    <source>
        <strain evidence="3 4">HHB12733</strain>
    </source>
</reference>
<dbReference type="InterPro" id="IPR041899">
    <property type="entry name" value="MAGE_WH2"/>
</dbReference>
<dbReference type="AlphaFoldDB" id="A0A165GFH0"/>
<keyword evidence="4" id="KW-1185">Reference proteome</keyword>
<evidence type="ECO:0000313" key="3">
    <source>
        <dbReference type="EMBL" id="KZT58003.1"/>
    </source>
</evidence>